<keyword evidence="4" id="KW-1185">Reference proteome</keyword>
<dbReference type="EMBL" id="PQXK01000045">
    <property type="protein sequence ID" value="TGO39927.1"/>
    <property type="molecule type" value="Genomic_DNA"/>
</dbReference>
<name>A0A4Z1H3U6_9HELO</name>
<dbReference type="Proteomes" id="UP000297814">
    <property type="component" value="Unassembled WGS sequence"/>
</dbReference>
<accession>A0A4Z1H3U6</accession>
<evidence type="ECO:0000256" key="2">
    <source>
        <dbReference type="SAM" id="Phobius"/>
    </source>
</evidence>
<feature type="compositionally biased region" description="Low complexity" evidence="1">
    <location>
        <begin position="232"/>
        <end position="253"/>
    </location>
</feature>
<protein>
    <submittedName>
        <fullName evidence="3">Uncharacterized protein</fullName>
    </submittedName>
</protein>
<gene>
    <name evidence="3" type="ORF">BHYA_0045g00210</name>
</gene>
<keyword evidence="2" id="KW-1133">Transmembrane helix</keyword>
<feature type="transmembrane region" description="Helical" evidence="2">
    <location>
        <begin position="264"/>
        <end position="288"/>
    </location>
</feature>
<feature type="compositionally biased region" description="Low complexity" evidence="1">
    <location>
        <begin position="197"/>
        <end position="213"/>
    </location>
</feature>
<keyword evidence="2" id="KW-0812">Transmembrane</keyword>
<evidence type="ECO:0000313" key="4">
    <source>
        <dbReference type="Proteomes" id="UP000297814"/>
    </source>
</evidence>
<evidence type="ECO:0000256" key="1">
    <source>
        <dbReference type="SAM" id="MobiDB-lite"/>
    </source>
</evidence>
<dbReference type="AlphaFoldDB" id="A0A4Z1H3U6"/>
<evidence type="ECO:0000313" key="3">
    <source>
        <dbReference type="EMBL" id="TGO39927.1"/>
    </source>
</evidence>
<proteinExistence type="predicted"/>
<reference evidence="3 4" key="1">
    <citation type="submission" date="2017-12" db="EMBL/GenBank/DDBJ databases">
        <title>Comparative genomics of Botrytis spp.</title>
        <authorList>
            <person name="Valero-Jimenez C.A."/>
            <person name="Tapia P."/>
            <person name="Veloso J."/>
            <person name="Silva-Moreno E."/>
            <person name="Staats M."/>
            <person name="Valdes J.H."/>
            <person name="Van Kan J.A.L."/>
        </authorList>
    </citation>
    <scope>NUCLEOTIDE SEQUENCE [LARGE SCALE GENOMIC DNA]</scope>
    <source>
        <strain evidence="3 4">Bh0001</strain>
    </source>
</reference>
<sequence length="354" mass="37448">MVSTQFPDQILQTSSATITTWLPLSTAWPSTAACSSLVYVGSGKDAGKVFGWDPLYQAVLDTGSPRCFADEMASWWLEPSSVTISLGPTFNCPAAYSTVATSVHSAGVTQVFCCPTHSDYNLSVLIPSHSYGDYPTQCMSTLTAGEILKYQTATGGIFQPTSLTVGSTLSVHGEHINGWNIDDAVFASMMGSEQTATTTTSSITTASSTDCSTNSAYTTTPRESGATMITKTSEPATFSSPSSNSQSSLFPTPLTSPKPNNSTALAAGVGIAAAVIILGIAAAVFLLIRRRKKRAHDMTQEIDSKEIYTSPPSFGRGLGPAANELSNELPPREMDGGANVMKEYYAPRQNVHEM</sequence>
<comment type="caution">
    <text evidence="3">The sequence shown here is derived from an EMBL/GenBank/DDBJ whole genome shotgun (WGS) entry which is preliminary data.</text>
</comment>
<keyword evidence="2" id="KW-0472">Membrane</keyword>
<feature type="compositionally biased region" description="Polar residues" evidence="1">
    <location>
        <begin position="214"/>
        <end position="231"/>
    </location>
</feature>
<organism evidence="3 4">
    <name type="scientific">Botrytis hyacinthi</name>
    <dbReference type="NCBI Taxonomy" id="278943"/>
    <lineage>
        <taxon>Eukaryota</taxon>
        <taxon>Fungi</taxon>
        <taxon>Dikarya</taxon>
        <taxon>Ascomycota</taxon>
        <taxon>Pezizomycotina</taxon>
        <taxon>Leotiomycetes</taxon>
        <taxon>Helotiales</taxon>
        <taxon>Sclerotiniaceae</taxon>
        <taxon>Botrytis</taxon>
    </lineage>
</organism>
<feature type="region of interest" description="Disordered" evidence="1">
    <location>
        <begin position="197"/>
        <end position="255"/>
    </location>
</feature>